<organism evidence="1 2">
    <name type="scientific">Paraburkholderia haematera</name>
    <dbReference type="NCBI Taxonomy" id="2793077"/>
    <lineage>
        <taxon>Bacteria</taxon>
        <taxon>Pseudomonadati</taxon>
        <taxon>Pseudomonadota</taxon>
        <taxon>Betaproteobacteria</taxon>
        <taxon>Burkholderiales</taxon>
        <taxon>Burkholderiaceae</taxon>
        <taxon>Paraburkholderia</taxon>
    </lineage>
</organism>
<dbReference type="Proteomes" id="UP000672526">
    <property type="component" value="Unassembled WGS sequence"/>
</dbReference>
<name>A0ABN7KMJ4_9BURK</name>
<evidence type="ECO:0000313" key="1">
    <source>
        <dbReference type="EMBL" id="CAE6701406.1"/>
    </source>
</evidence>
<gene>
    <name evidence="1" type="ORF">R69888_00762</name>
</gene>
<reference evidence="1 2" key="1">
    <citation type="submission" date="2021-02" db="EMBL/GenBank/DDBJ databases">
        <authorList>
            <person name="Vanwijnsberghe S."/>
        </authorList>
    </citation>
    <scope>NUCLEOTIDE SEQUENCE [LARGE SCALE GENOMIC DNA]</scope>
    <source>
        <strain evidence="1 2">LMG 31837</strain>
    </source>
</reference>
<proteinExistence type="predicted"/>
<accession>A0ABN7KMJ4</accession>
<comment type="caution">
    <text evidence="1">The sequence shown here is derived from an EMBL/GenBank/DDBJ whole genome shotgun (WGS) entry which is preliminary data.</text>
</comment>
<dbReference type="EMBL" id="CAJNBK010000001">
    <property type="protein sequence ID" value="CAE6701406.1"/>
    <property type="molecule type" value="Genomic_DNA"/>
</dbReference>
<dbReference type="RefSeq" id="WP_211609680.1">
    <property type="nucleotide sequence ID" value="NZ_CAJNBK010000001.1"/>
</dbReference>
<keyword evidence="2" id="KW-1185">Reference proteome</keyword>
<protein>
    <submittedName>
        <fullName evidence="1">Uncharacterized protein</fullName>
    </submittedName>
</protein>
<evidence type="ECO:0000313" key="2">
    <source>
        <dbReference type="Proteomes" id="UP000672526"/>
    </source>
</evidence>
<sequence>MTNIDFIHDHETFTSLWQRARSCMQKVPGIPATELLHFDSSNIGTERFRDLIRSLAAFNGTGEFAVIVLNPDPFDYFHFHFGKYPGFIVQTCHNDDAFFEILMMDPGNSAADAIGFYSEQYVVLPIVGDWFMYADRGWDWGTGVLSGPADLMTFARESFAFYENPG</sequence>